<evidence type="ECO:0000313" key="4">
    <source>
        <dbReference type="EMBL" id="XDJ70526.1"/>
    </source>
</evidence>
<organism evidence="3">
    <name type="scientific">Castellaniella ginsengisoli</name>
    <dbReference type="NCBI Taxonomy" id="546114"/>
    <lineage>
        <taxon>Bacteria</taxon>
        <taxon>Pseudomonadati</taxon>
        <taxon>Pseudomonadota</taxon>
        <taxon>Betaproteobacteria</taxon>
        <taxon>Burkholderiales</taxon>
        <taxon>Alcaligenaceae</taxon>
        <taxon>Castellaniella</taxon>
    </lineage>
</organism>
<feature type="transmembrane region" description="Helical" evidence="1">
    <location>
        <begin position="21"/>
        <end position="46"/>
    </location>
</feature>
<dbReference type="RefSeq" id="WP_368642865.1">
    <property type="nucleotide sequence ID" value="NZ_CP158252.1"/>
</dbReference>
<sequence length="194" mass="20015">MHTSISAFGRSRIARRRAGQAGFSLVEVSIVTAIVLLIAVIGIPAIGGYVMENKVPKVGQELARFVMHMRVNAGTSGDAPYEQIGTANLAAMVADSTVLTLAADGSVLHGLGGGGTVEIEPADAGAAFLLRLKQVNHVACPSIASVLQRVAGRITIEAGGAVRTVKDASTTYNALSAESACDKGDINQFVFHVS</sequence>
<evidence type="ECO:0000313" key="5">
    <source>
        <dbReference type="EMBL" id="XDJ79849.1"/>
    </source>
</evidence>
<dbReference type="Pfam" id="PF08805">
    <property type="entry name" value="PilS"/>
    <property type="match status" value="1"/>
</dbReference>
<dbReference type="PROSITE" id="PS00409">
    <property type="entry name" value="PROKAR_NTER_METHYL"/>
    <property type="match status" value="1"/>
</dbReference>
<dbReference type="InterPro" id="IPR045584">
    <property type="entry name" value="Pilin-like"/>
</dbReference>
<evidence type="ECO:0000313" key="3">
    <source>
        <dbReference type="EMBL" id="XDJ40734.1"/>
    </source>
</evidence>
<dbReference type="EMBL" id="CP158252">
    <property type="protein sequence ID" value="XDJ40734.1"/>
    <property type="molecule type" value="Genomic_DNA"/>
</dbReference>
<dbReference type="EMBL" id="CP158262">
    <property type="protein sequence ID" value="XDJ70526.1"/>
    <property type="molecule type" value="Genomic_DNA"/>
</dbReference>
<name>A0AB39CFF2_9BURK</name>
<dbReference type="NCBIfam" id="TIGR02532">
    <property type="entry name" value="IV_pilin_GFxxxE"/>
    <property type="match status" value="1"/>
</dbReference>
<gene>
    <name evidence="4" type="ORF">ABRY94_07075</name>
    <name evidence="3" type="ORF">ABRY99_07085</name>
    <name evidence="5" type="ORF">ABRZ07_13340</name>
</gene>
<dbReference type="AlphaFoldDB" id="A0AB39CFF2"/>
<dbReference type="InterPro" id="IPR014911">
    <property type="entry name" value="PilS_N"/>
</dbReference>
<dbReference type="Gene3D" id="3.30.1690.10">
    <property type="entry name" value="TcpA-like pilin"/>
    <property type="match status" value="1"/>
</dbReference>
<dbReference type="SUPFAM" id="SSF54523">
    <property type="entry name" value="Pili subunits"/>
    <property type="match status" value="1"/>
</dbReference>
<evidence type="ECO:0000259" key="2">
    <source>
        <dbReference type="Pfam" id="PF08805"/>
    </source>
</evidence>
<proteinExistence type="predicted"/>
<accession>A0AB39CFF2</accession>
<feature type="domain" description="Type 4 secretion system PilS N-terminal" evidence="2">
    <location>
        <begin position="114"/>
        <end position="191"/>
    </location>
</feature>
<evidence type="ECO:0000256" key="1">
    <source>
        <dbReference type="SAM" id="Phobius"/>
    </source>
</evidence>
<dbReference type="EMBL" id="CP158267">
    <property type="protein sequence ID" value="XDJ79849.1"/>
    <property type="molecule type" value="Genomic_DNA"/>
</dbReference>
<keyword evidence="1" id="KW-0472">Membrane</keyword>
<keyword evidence="1" id="KW-0812">Transmembrane</keyword>
<reference evidence="3" key="1">
    <citation type="submission" date="2024-05" db="EMBL/GenBank/DDBJ databases">
        <authorList>
            <person name="Luo Y.-C."/>
            <person name="Nicholds J."/>
            <person name="Mortimer T."/>
            <person name="Maboni G."/>
        </authorList>
    </citation>
    <scope>NUCLEOTIDE SEQUENCE</scope>
    <source>
        <strain evidence="5">141555</strain>
        <strain evidence="4">144863</strain>
        <strain evidence="3">153920</strain>
    </source>
</reference>
<dbReference type="InterPro" id="IPR012902">
    <property type="entry name" value="N_methyl_site"/>
</dbReference>
<protein>
    <submittedName>
        <fullName evidence="3">Type 4 pilus major pilin</fullName>
    </submittedName>
</protein>
<keyword evidence="1" id="KW-1133">Transmembrane helix</keyword>